<proteinExistence type="predicted"/>
<feature type="compositionally biased region" description="Polar residues" evidence="1">
    <location>
        <begin position="359"/>
        <end position="371"/>
    </location>
</feature>
<accession>A0A369KWS6</accession>
<dbReference type="AlphaFoldDB" id="A0A369KWS6"/>
<protein>
    <recommendedName>
        <fullName evidence="5">Helix-turn-helix domain-containing protein</fullName>
    </recommendedName>
</protein>
<gene>
    <name evidence="3" type="ORF">DCC88_00810</name>
</gene>
<dbReference type="CDD" id="cd00093">
    <property type="entry name" value="HTH_XRE"/>
    <property type="match status" value="1"/>
</dbReference>
<organism evidence="3 4">
    <name type="scientific">Spirobacillus cienkowskii</name>
    <dbReference type="NCBI Taxonomy" id="495820"/>
    <lineage>
        <taxon>Bacteria</taxon>
        <taxon>Pseudomonadati</taxon>
        <taxon>Bdellovibrionota</taxon>
        <taxon>Oligoflexia</taxon>
        <taxon>Silvanigrellales</taxon>
        <taxon>Spirobacillus</taxon>
    </lineage>
</organism>
<dbReference type="PANTHER" id="PTHR34475">
    <property type="match status" value="1"/>
</dbReference>
<dbReference type="InterPro" id="IPR010982">
    <property type="entry name" value="Lambda_DNA-bd_dom_sf"/>
</dbReference>
<evidence type="ECO:0000313" key="3">
    <source>
        <dbReference type="EMBL" id="RDB37277.1"/>
    </source>
</evidence>
<feature type="region of interest" description="Disordered" evidence="1">
    <location>
        <begin position="135"/>
        <end position="157"/>
    </location>
</feature>
<feature type="compositionally biased region" description="Polar residues" evidence="1">
    <location>
        <begin position="148"/>
        <end position="157"/>
    </location>
</feature>
<evidence type="ECO:0008006" key="5">
    <source>
        <dbReference type="Google" id="ProtNLM"/>
    </source>
</evidence>
<name>A0A369KWS6_9BACT</name>
<dbReference type="Pfam" id="PF13413">
    <property type="entry name" value="HTH_25"/>
    <property type="match status" value="1"/>
</dbReference>
<dbReference type="Gene3D" id="1.10.260.40">
    <property type="entry name" value="lambda repressor-like DNA-binding domains"/>
    <property type="match status" value="1"/>
</dbReference>
<keyword evidence="2" id="KW-0472">Membrane</keyword>
<evidence type="ECO:0000313" key="4">
    <source>
        <dbReference type="Proteomes" id="UP000253934"/>
    </source>
</evidence>
<comment type="caution">
    <text evidence="3">The sequence shown here is derived from an EMBL/GenBank/DDBJ whole genome shotgun (WGS) entry which is preliminary data.</text>
</comment>
<feature type="region of interest" description="Disordered" evidence="1">
    <location>
        <begin position="341"/>
        <end position="371"/>
    </location>
</feature>
<reference evidence="3" key="1">
    <citation type="submission" date="2018-04" db="EMBL/GenBank/DDBJ databases">
        <title>Draft genome sequence of the Candidatus Spirobacillus cienkowskii, a pathogen of freshwater Daphnia species, reconstructed from hemolymph metagenomic reads.</title>
        <authorList>
            <person name="Bresciani L."/>
            <person name="Lemos L.N."/>
            <person name="Wale N."/>
            <person name="Lin J.Y."/>
            <person name="Fernandes G.R."/>
            <person name="Duffy M.A."/>
            <person name="Rodrigues J.M."/>
        </authorList>
    </citation>
    <scope>NUCLEOTIDE SEQUENCE [LARGE SCALE GENOMIC DNA]</scope>
    <source>
        <strain evidence="3">Binning01</strain>
    </source>
</reference>
<dbReference type="InterPro" id="IPR001387">
    <property type="entry name" value="Cro/C1-type_HTH"/>
</dbReference>
<dbReference type="GO" id="GO:0003677">
    <property type="term" value="F:DNA binding"/>
    <property type="evidence" value="ECO:0007669"/>
    <property type="project" value="InterPro"/>
</dbReference>
<evidence type="ECO:0000256" key="1">
    <source>
        <dbReference type="SAM" id="MobiDB-lite"/>
    </source>
</evidence>
<dbReference type="PANTHER" id="PTHR34475:SF1">
    <property type="entry name" value="CYTOSKELETON PROTEIN RODZ"/>
    <property type="match status" value="1"/>
</dbReference>
<keyword evidence="2" id="KW-0812">Transmembrane</keyword>
<feature type="transmembrane region" description="Helical" evidence="2">
    <location>
        <begin position="284"/>
        <end position="307"/>
    </location>
</feature>
<feature type="compositionally biased region" description="Basic and acidic residues" evidence="1">
    <location>
        <begin position="343"/>
        <end position="358"/>
    </location>
</feature>
<sequence length="461" mass="51574">MKLTQEAYQNDKNALGVTYETAALVGSRLRHARELKKLSPSQVSARVKIRDRYIDAIEIGDWDVLPPGLNGRGLIRLYARELGVSIPEFEAFHHLQTIMVEKQSESLMEASSKKSKYHPAAEESAEVIRSISRKEYQKNAQSEHPEYHSSTSDEPSFAQARNTKIYSKPLYSQNNVTNASSPIVTPNIYEVLGLEVEEKAPDTKLNVEAKTKETVAAKRTLPTAEPIKKFTYPQESIEDVEKNVVNQTEIIEPKIQFKKDLNMSLNKNNHSEVMREKKKLKIDLNPLQIIGVMGFMMIFIFVSLFLFSRNSGQIKVTNLTAKQIETNIGESESLTNSQISEYNSKDKKSAGSTEKLKDTASQTKTTTLSPSQKLSNTLEVERIAKLNISSKVTITVEADGKQVYSGTRDSGVLDVPFKDKAEIVISDASKVSLVYEGINHGSLGYPGRKRKIILNAKPYVD</sequence>
<evidence type="ECO:0000256" key="2">
    <source>
        <dbReference type="SAM" id="Phobius"/>
    </source>
</evidence>
<keyword evidence="2" id="KW-1133">Transmembrane helix</keyword>
<dbReference type="EMBL" id="QOVW01000003">
    <property type="protein sequence ID" value="RDB37277.1"/>
    <property type="molecule type" value="Genomic_DNA"/>
</dbReference>
<dbReference type="InterPro" id="IPR050400">
    <property type="entry name" value="Bact_Cytoskel_RodZ"/>
</dbReference>
<keyword evidence="4" id="KW-1185">Reference proteome</keyword>
<feature type="compositionally biased region" description="Basic and acidic residues" evidence="1">
    <location>
        <begin position="135"/>
        <end position="147"/>
    </location>
</feature>
<dbReference type="Proteomes" id="UP000253934">
    <property type="component" value="Unassembled WGS sequence"/>
</dbReference>